<proteinExistence type="predicted"/>
<dbReference type="Proteomes" id="UP001225042">
    <property type="component" value="Unassembled WGS sequence"/>
</dbReference>
<protein>
    <submittedName>
        <fullName evidence="4">Prepilin-type N-terminal cleavage/methylation domain-containing protein</fullName>
    </submittedName>
</protein>
<gene>
    <name evidence="4" type="ORF">RBJ67_13425</name>
</gene>
<keyword evidence="2" id="KW-1133">Transmembrane helix</keyword>
<name>A0AAW8H9M0_9ENTR</name>
<keyword evidence="5" id="KW-1185">Reference proteome</keyword>
<evidence type="ECO:0000313" key="4">
    <source>
        <dbReference type="EMBL" id="MDQ2257138.1"/>
    </source>
</evidence>
<keyword evidence="2" id="KW-0472">Membrane</keyword>
<dbReference type="PROSITE" id="PS00409">
    <property type="entry name" value="PROKAR_NTER_METHYL"/>
    <property type="match status" value="1"/>
</dbReference>
<dbReference type="NCBIfam" id="TIGR02532">
    <property type="entry name" value="IV_pilin_GFxxxE"/>
    <property type="match status" value="1"/>
</dbReference>
<accession>A0AAW8H9M0</accession>
<evidence type="ECO:0000259" key="3">
    <source>
        <dbReference type="Pfam" id="PF12528"/>
    </source>
</evidence>
<dbReference type="RefSeq" id="WP_279115159.1">
    <property type="nucleotide sequence ID" value="NZ_JAVDKR010000003.1"/>
</dbReference>
<feature type="domain" description="Prepilin peptidase dependent protein C-like C-terminal" evidence="3">
    <location>
        <begin position="33"/>
        <end position="104"/>
    </location>
</feature>
<evidence type="ECO:0000256" key="2">
    <source>
        <dbReference type="SAM" id="Phobius"/>
    </source>
</evidence>
<comment type="caution">
    <text evidence="4">The sequence shown here is derived from an EMBL/GenBank/DDBJ whole genome shotgun (WGS) entry which is preliminary data.</text>
</comment>
<dbReference type="InterPro" id="IPR022204">
    <property type="entry name" value="PpdC-like_C"/>
</dbReference>
<dbReference type="AlphaFoldDB" id="A0AAW8H9M0"/>
<reference evidence="4 5" key="1">
    <citation type="submission" date="2023-08" db="EMBL/GenBank/DDBJ databases">
        <authorList>
            <person name="Dale J."/>
        </authorList>
    </citation>
    <scope>NUCLEOTIDE SEQUENCE [LARGE SCALE GENOMIC DNA]</scope>
    <source>
        <strain evidence="4 5">2023EL-00788</strain>
    </source>
</reference>
<dbReference type="Pfam" id="PF07963">
    <property type="entry name" value="N_methyl"/>
    <property type="match status" value="1"/>
</dbReference>
<sequence length="107" mass="11877">MSVALNRQQGFSLVEVLLAMVLLVTTVTALSGYYRALASRFVTLNQYRQLWHNAWNQSQVDVYALPAGWQVSRVQTLPSGCVSITAIIISPLGQRGEMTRLHCPVSQ</sequence>
<dbReference type="GO" id="GO:0016020">
    <property type="term" value="C:membrane"/>
    <property type="evidence" value="ECO:0007669"/>
    <property type="project" value="UniProtKB-SubCell"/>
</dbReference>
<feature type="transmembrane region" description="Helical" evidence="2">
    <location>
        <begin position="12"/>
        <end position="34"/>
    </location>
</feature>
<comment type="subcellular location">
    <subcellularLocation>
        <location evidence="1">Membrane</location>
        <topology evidence="1">Single-pass membrane protein</topology>
    </subcellularLocation>
</comment>
<keyword evidence="2" id="KW-0812">Transmembrane</keyword>
<dbReference type="InterPro" id="IPR012902">
    <property type="entry name" value="N_methyl_site"/>
</dbReference>
<evidence type="ECO:0000256" key="1">
    <source>
        <dbReference type="ARBA" id="ARBA00004167"/>
    </source>
</evidence>
<evidence type="ECO:0000313" key="5">
    <source>
        <dbReference type="Proteomes" id="UP001225042"/>
    </source>
</evidence>
<dbReference type="Pfam" id="PF12528">
    <property type="entry name" value="T2SSppdC"/>
    <property type="match status" value="1"/>
</dbReference>
<dbReference type="EMBL" id="JAVDKS010000005">
    <property type="protein sequence ID" value="MDQ2257138.1"/>
    <property type="molecule type" value="Genomic_DNA"/>
</dbReference>
<organism evidence="4 5">
    <name type="scientific">Enterobacter soli</name>
    <dbReference type="NCBI Taxonomy" id="885040"/>
    <lineage>
        <taxon>Bacteria</taxon>
        <taxon>Pseudomonadati</taxon>
        <taxon>Pseudomonadota</taxon>
        <taxon>Gammaproteobacteria</taxon>
        <taxon>Enterobacterales</taxon>
        <taxon>Enterobacteriaceae</taxon>
        <taxon>Enterobacter</taxon>
    </lineage>
</organism>
<dbReference type="NCBIfam" id="NF007660">
    <property type="entry name" value="PRK10332.1"/>
    <property type="match status" value="1"/>
</dbReference>